<accession>A0AAJ0FFY2</accession>
<keyword evidence="4" id="KW-0158">Chromosome</keyword>
<dbReference type="CDD" id="cd03524">
    <property type="entry name" value="RPA2_OBF_family"/>
    <property type="match status" value="1"/>
</dbReference>
<evidence type="ECO:0000256" key="5">
    <source>
        <dbReference type="ARBA" id="ARBA00022895"/>
    </source>
</evidence>
<gene>
    <name evidence="11" type="ORF">QBC47DRAFT_294069</name>
</gene>
<dbReference type="Pfam" id="PF10451">
    <property type="entry name" value="Stn1"/>
    <property type="match status" value="1"/>
</dbReference>
<evidence type="ECO:0000256" key="4">
    <source>
        <dbReference type="ARBA" id="ARBA00022454"/>
    </source>
</evidence>
<evidence type="ECO:0000256" key="7">
    <source>
        <dbReference type="ARBA" id="ARBA00023242"/>
    </source>
</evidence>
<keyword evidence="5" id="KW-0779">Telomere</keyword>
<evidence type="ECO:0000313" key="11">
    <source>
        <dbReference type="EMBL" id="KAK1759555.1"/>
    </source>
</evidence>
<evidence type="ECO:0000256" key="1">
    <source>
        <dbReference type="ARBA" id="ARBA00004123"/>
    </source>
</evidence>
<protein>
    <recommendedName>
        <fullName evidence="3">CST complex subunit STN1</fullName>
    </recommendedName>
    <alternativeName>
        <fullName evidence="8">Suppressor of cdc thirteen homolog</fullName>
    </alternativeName>
</protein>
<comment type="subcellular location">
    <subcellularLocation>
        <location evidence="2">Chromosome</location>
        <location evidence="2">Telomere</location>
    </subcellularLocation>
    <subcellularLocation>
        <location evidence="1">Nucleus</location>
    </subcellularLocation>
</comment>
<evidence type="ECO:0000256" key="3">
    <source>
        <dbReference type="ARBA" id="ARBA00017411"/>
    </source>
</evidence>
<evidence type="ECO:0000256" key="8">
    <source>
        <dbReference type="ARBA" id="ARBA00030039"/>
    </source>
</evidence>
<dbReference type="Gene3D" id="2.40.50.140">
    <property type="entry name" value="Nucleic acid-binding proteins"/>
    <property type="match status" value="1"/>
</dbReference>
<feature type="domain" description="CST complex subunit Stn1 N-terminal" evidence="10">
    <location>
        <begin position="45"/>
        <end position="89"/>
    </location>
</feature>
<organism evidence="11 12">
    <name type="scientific">Echria macrotheca</name>
    <dbReference type="NCBI Taxonomy" id="438768"/>
    <lineage>
        <taxon>Eukaryota</taxon>
        <taxon>Fungi</taxon>
        <taxon>Dikarya</taxon>
        <taxon>Ascomycota</taxon>
        <taxon>Pezizomycotina</taxon>
        <taxon>Sordariomycetes</taxon>
        <taxon>Sordariomycetidae</taxon>
        <taxon>Sordariales</taxon>
        <taxon>Schizotheciaceae</taxon>
        <taxon>Echria</taxon>
    </lineage>
</organism>
<sequence>MTSVGQTPEIYPQYCFHLSPTIQKWCHLRASDILALSAPPEFEGQDLFFYINHPIKWVRVSGIVVAIDEFGAWRAYTIDDSSGVTIECHIPAPKKPDGINPATEPTNQQQNQPNAGLVDADIDIGDIIDVKGGIKVFRDMRHIKAEKIVHLRSTEQEVQFWEKLIKLRKEILDQPWVLDKRVVRKCRKEAEGIDASSRTRKDKQDRHDRGKSSTTVAAAVSGEGRCGGKSRTDDETGTAAEKPKARVTGLERKPKRVKRPVSITGKYDALGL</sequence>
<reference evidence="11" key="1">
    <citation type="submission" date="2023-06" db="EMBL/GenBank/DDBJ databases">
        <title>Genome-scale phylogeny and comparative genomics of the fungal order Sordariales.</title>
        <authorList>
            <consortium name="Lawrence Berkeley National Laboratory"/>
            <person name="Hensen N."/>
            <person name="Bonometti L."/>
            <person name="Westerberg I."/>
            <person name="Brannstrom I.O."/>
            <person name="Guillou S."/>
            <person name="Cros-Aarteil S."/>
            <person name="Calhoun S."/>
            <person name="Haridas S."/>
            <person name="Kuo A."/>
            <person name="Mondo S."/>
            <person name="Pangilinan J."/>
            <person name="Riley R."/>
            <person name="Labutti K."/>
            <person name="Andreopoulos B."/>
            <person name="Lipzen A."/>
            <person name="Chen C."/>
            <person name="Yanf M."/>
            <person name="Daum C."/>
            <person name="Ng V."/>
            <person name="Clum A."/>
            <person name="Steindorff A."/>
            <person name="Ohm R."/>
            <person name="Martin F."/>
            <person name="Silar P."/>
            <person name="Natvig D."/>
            <person name="Lalanne C."/>
            <person name="Gautier V."/>
            <person name="Ament-Velasquez S.L."/>
            <person name="Kruys A."/>
            <person name="Hutchinson M.I."/>
            <person name="Powell A.J."/>
            <person name="Barry K."/>
            <person name="Miller A.N."/>
            <person name="Grigoriev I.V."/>
            <person name="Debuchy R."/>
            <person name="Gladieux P."/>
            <person name="Thoren M.H."/>
            <person name="Johannesson H."/>
        </authorList>
    </citation>
    <scope>NUCLEOTIDE SEQUENCE</scope>
    <source>
        <strain evidence="11">PSN4</strain>
    </source>
</reference>
<dbReference type="SUPFAM" id="SSF50249">
    <property type="entry name" value="Nucleic acid-binding proteins"/>
    <property type="match status" value="1"/>
</dbReference>
<keyword evidence="7" id="KW-0539">Nucleus</keyword>
<keyword evidence="12" id="KW-1185">Reference proteome</keyword>
<dbReference type="EMBL" id="MU839828">
    <property type="protein sequence ID" value="KAK1759555.1"/>
    <property type="molecule type" value="Genomic_DNA"/>
</dbReference>
<evidence type="ECO:0000313" key="12">
    <source>
        <dbReference type="Proteomes" id="UP001239445"/>
    </source>
</evidence>
<dbReference type="InterPro" id="IPR040260">
    <property type="entry name" value="RFA2-like"/>
</dbReference>
<dbReference type="InterPro" id="IPR012340">
    <property type="entry name" value="NA-bd_OB-fold"/>
</dbReference>
<dbReference type="GO" id="GO:0000781">
    <property type="term" value="C:chromosome, telomeric region"/>
    <property type="evidence" value="ECO:0007669"/>
    <property type="project" value="UniProtKB-SubCell"/>
</dbReference>
<dbReference type="PANTHER" id="PTHR13989:SF33">
    <property type="entry name" value="CST COMPLEX SUBUNIT STN1"/>
    <property type="match status" value="1"/>
</dbReference>
<comment type="caution">
    <text evidence="11">The sequence shown here is derived from an EMBL/GenBank/DDBJ whole genome shotgun (WGS) entry which is preliminary data.</text>
</comment>
<dbReference type="PANTHER" id="PTHR13989">
    <property type="entry name" value="REPLICATION PROTEIN A-RELATED"/>
    <property type="match status" value="1"/>
</dbReference>
<evidence type="ECO:0000256" key="6">
    <source>
        <dbReference type="ARBA" id="ARBA00023125"/>
    </source>
</evidence>
<feature type="region of interest" description="Disordered" evidence="9">
    <location>
        <begin position="190"/>
        <end position="272"/>
    </location>
</feature>
<dbReference type="GO" id="GO:0005634">
    <property type="term" value="C:nucleus"/>
    <property type="evidence" value="ECO:0007669"/>
    <property type="project" value="UniProtKB-SubCell"/>
</dbReference>
<dbReference type="Proteomes" id="UP001239445">
    <property type="component" value="Unassembled WGS sequence"/>
</dbReference>
<feature type="compositionally biased region" description="Basic and acidic residues" evidence="9">
    <location>
        <begin position="197"/>
        <end position="211"/>
    </location>
</feature>
<evidence type="ECO:0000259" key="10">
    <source>
        <dbReference type="Pfam" id="PF10451"/>
    </source>
</evidence>
<evidence type="ECO:0000256" key="2">
    <source>
        <dbReference type="ARBA" id="ARBA00004574"/>
    </source>
</evidence>
<feature type="compositionally biased region" description="Basic and acidic residues" evidence="9">
    <location>
        <begin position="241"/>
        <end position="252"/>
    </location>
</feature>
<proteinExistence type="predicted"/>
<dbReference type="AlphaFoldDB" id="A0AAJ0FFY2"/>
<dbReference type="InterPro" id="IPR018856">
    <property type="entry name" value="Stn1_N"/>
</dbReference>
<name>A0AAJ0FFY2_9PEZI</name>
<dbReference type="GO" id="GO:0003677">
    <property type="term" value="F:DNA binding"/>
    <property type="evidence" value="ECO:0007669"/>
    <property type="project" value="UniProtKB-KW"/>
</dbReference>
<evidence type="ECO:0000256" key="9">
    <source>
        <dbReference type="SAM" id="MobiDB-lite"/>
    </source>
</evidence>
<keyword evidence="6" id="KW-0238">DNA-binding</keyword>